<evidence type="ECO:0000256" key="1">
    <source>
        <dbReference type="SAM" id="MobiDB-lite"/>
    </source>
</evidence>
<protein>
    <recommendedName>
        <fullName evidence="5">Lipoprotein</fullName>
    </recommendedName>
</protein>
<dbReference type="RefSeq" id="WP_126047531.1">
    <property type="nucleotide sequence ID" value="NZ_QYTV02000001.1"/>
</dbReference>
<reference evidence="3" key="1">
    <citation type="submission" date="2018-12" db="EMBL/GenBank/DDBJ databases">
        <authorList>
            <person name="Sun L."/>
            <person name="Chen Z."/>
        </authorList>
    </citation>
    <scope>NUCLEOTIDE SEQUENCE [LARGE SCALE GENOMIC DNA]</scope>
    <source>
        <strain evidence="3">3-2-2</strain>
    </source>
</reference>
<gene>
    <name evidence="3" type="ORF">D4T97_003110</name>
</gene>
<proteinExistence type="predicted"/>
<feature type="signal peptide" evidence="2">
    <location>
        <begin position="1"/>
        <end position="24"/>
    </location>
</feature>
<keyword evidence="2" id="KW-0732">Signal</keyword>
<dbReference type="Proteomes" id="UP000287156">
    <property type="component" value="Unassembled WGS sequence"/>
</dbReference>
<dbReference type="EMBL" id="QYTV02000001">
    <property type="protein sequence ID" value="RST77487.1"/>
    <property type="molecule type" value="Genomic_DNA"/>
</dbReference>
<comment type="caution">
    <text evidence="3">The sequence shown here is derived from an EMBL/GenBank/DDBJ whole genome shotgun (WGS) entry which is preliminary data.</text>
</comment>
<evidence type="ECO:0008006" key="5">
    <source>
        <dbReference type="Google" id="ProtNLM"/>
    </source>
</evidence>
<keyword evidence="4" id="KW-1185">Reference proteome</keyword>
<organism evidence="3 4">
    <name type="scientific">Siminovitchia acidinfaciens</name>
    <dbReference type="NCBI Taxonomy" id="2321395"/>
    <lineage>
        <taxon>Bacteria</taxon>
        <taxon>Bacillati</taxon>
        <taxon>Bacillota</taxon>
        <taxon>Bacilli</taxon>
        <taxon>Bacillales</taxon>
        <taxon>Bacillaceae</taxon>
        <taxon>Siminovitchia</taxon>
    </lineage>
</organism>
<name>A0A429Y7N1_9BACI</name>
<feature type="compositionally biased region" description="Acidic residues" evidence="1">
    <location>
        <begin position="36"/>
        <end position="59"/>
    </location>
</feature>
<dbReference type="OrthoDB" id="1650483at2"/>
<evidence type="ECO:0000256" key="2">
    <source>
        <dbReference type="SAM" id="SignalP"/>
    </source>
</evidence>
<feature type="compositionally biased region" description="Polar residues" evidence="1">
    <location>
        <begin position="22"/>
        <end position="35"/>
    </location>
</feature>
<sequence length="236" mass="25453">MKKLLSIMLLFLLVLAGCSSEGKSANTNESGSGTEEVSEATDTETTDVEQAEEAPDVEETPQVKMIQSIQELIEEGSAFDAGSYIKGDIPKGEYAFTTFDGSGQYYSEEDSAGNIIDNENFDSFGYVNVHEAGNIKTSGVLVKVDALEKLGVSGAKELYEIVNDQEDYTEAGYYKIGADLKPGEYVIESFGEGYVAIMTGPVGNSEIVDNEIFNGKYSINASDGQYLKISRGTLVK</sequence>
<evidence type="ECO:0000313" key="4">
    <source>
        <dbReference type="Proteomes" id="UP000287156"/>
    </source>
</evidence>
<dbReference type="AlphaFoldDB" id="A0A429Y7N1"/>
<dbReference type="PROSITE" id="PS51257">
    <property type="entry name" value="PROKAR_LIPOPROTEIN"/>
    <property type="match status" value="1"/>
</dbReference>
<accession>A0A429Y7N1</accession>
<feature type="region of interest" description="Disordered" evidence="1">
    <location>
        <begin position="22"/>
        <end position="60"/>
    </location>
</feature>
<evidence type="ECO:0000313" key="3">
    <source>
        <dbReference type="EMBL" id="RST77487.1"/>
    </source>
</evidence>
<feature type="chain" id="PRO_5019427212" description="Lipoprotein" evidence="2">
    <location>
        <begin position="25"/>
        <end position="236"/>
    </location>
</feature>